<evidence type="ECO:0000313" key="9">
    <source>
        <dbReference type="Proteomes" id="UP000237347"/>
    </source>
</evidence>
<dbReference type="Proteomes" id="UP000237347">
    <property type="component" value="Unassembled WGS sequence"/>
</dbReference>
<feature type="region of interest" description="Disordered" evidence="7">
    <location>
        <begin position="116"/>
        <end position="205"/>
    </location>
</feature>
<evidence type="ECO:0000256" key="5">
    <source>
        <dbReference type="ARBA" id="ARBA00023242"/>
    </source>
</evidence>
<dbReference type="PANTHER" id="PTHR33347">
    <property type="entry name" value="OSJNBA0091C07.3 PROTEIN"/>
    <property type="match status" value="1"/>
</dbReference>
<organism evidence="8 9">
    <name type="scientific">Quercus suber</name>
    <name type="common">Cork oak</name>
    <dbReference type="NCBI Taxonomy" id="58331"/>
    <lineage>
        <taxon>Eukaryota</taxon>
        <taxon>Viridiplantae</taxon>
        <taxon>Streptophyta</taxon>
        <taxon>Embryophyta</taxon>
        <taxon>Tracheophyta</taxon>
        <taxon>Spermatophyta</taxon>
        <taxon>Magnoliopsida</taxon>
        <taxon>eudicotyledons</taxon>
        <taxon>Gunneridae</taxon>
        <taxon>Pentapetalae</taxon>
        <taxon>rosids</taxon>
        <taxon>fabids</taxon>
        <taxon>Fagales</taxon>
        <taxon>Fagaceae</taxon>
        <taxon>Quercus</taxon>
    </lineage>
</organism>
<dbReference type="EMBL" id="PKMF04000605">
    <property type="protein sequence ID" value="KAK7824345.1"/>
    <property type="molecule type" value="Genomic_DNA"/>
</dbReference>
<keyword evidence="5" id="KW-0539">Nucleus</keyword>
<evidence type="ECO:0000256" key="7">
    <source>
        <dbReference type="SAM" id="MobiDB-lite"/>
    </source>
</evidence>
<reference evidence="8 9" key="1">
    <citation type="journal article" date="2018" name="Sci. Data">
        <title>The draft genome sequence of cork oak.</title>
        <authorList>
            <person name="Ramos A.M."/>
            <person name="Usie A."/>
            <person name="Barbosa P."/>
            <person name="Barros P.M."/>
            <person name="Capote T."/>
            <person name="Chaves I."/>
            <person name="Simoes F."/>
            <person name="Abreu I."/>
            <person name="Carrasquinho I."/>
            <person name="Faro C."/>
            <person name="Guimaraes J.B."/>
            <person name="Mendonca D."/>
            <person name="Nobrega F."/>
            <person name="Rodrigues L."/>
            <person name="Saibo N.J.M."/>
            <person name="Varela M.C."/>
            <person name="Egas C."/>
            <person name="Matos J."/>
            <person name="Miguel C.M."/>
            <person name="Oliveira M.M."/>
            <person name="Ricardo C.P."/>
            <person name="Goncalves S."/>
        </authorList>
    </citation>
    <scope>NUCLEOTIDE SEQUENCE [LARGE SCALE GENOMIC DNA]</scope>
    <source>
        <strain evidence="9">cv. HL8</strain>
    </source>
</reference>
<accession>A0AAW0JC54</accession>
<dbReference type="GO" id="GO:0005737">
    <property type="term" value="C:cytoplasm"/>
    <property type="evidence" value="ECO:0007669"/>
    <property type="project" value="UniProtKB-SubCell"/>
</dbReference>
<feature type="compositionally biased region" description="Polar residues" evidence="7">
    <location>
        <begin position="76"/>
        <end position="96"/>
    </location>
</feature>
<keyword evidence="4" id="KW-0932">Cytokinin signaling pathway</keyword>
<dbReference type="PANTHER" id="PTHR33347:SF27">
    <property type="entry name" value="PROTEIN SOB FIVE-LIKE 3-RELATED"/>
    <property type="match status" value="1"/>
</dbReference>
<dbReference type="InterPro" id="IPR044670">
    <property type="entry name" value="SOFL"/>
</dbReference>
<feature type="compositionally biased region" description="Polar residues" evidence="7">
    <location>
        <begin position="153"/>
        <end position="172"/>
    </location>
</feature>
<feature type="region of interest" description="Disordered" evidence="7">
    <location>
        <begin position="43"/>
        <end position="98"/>
    </location>
</feature>
<feature type="compositionally biased region" description="Basic residues" evidence="7">
    <location>
        <begin position="195"/>
        <end position="205"/>
    </location>
</feature>
<comment type="caution">
    <text evidence="8">The sequence shown here is derived from an EMBL/GenBank/DDBJ whole genome shotgun (WGS) entry which is preliminary data.</text>
</comment>
<comment type="subcellular location">
    <subcellularLocation>
        <location evidence="1">Cytoplasm</location>
    </subcellularLocation>
</comment>
<dbReference type="AlphaFoldDB" id="A0AAW0JC54"/>
<evidence type="ECO:0000256" key="4">
    <source>
        <dbReference type="ARBA" id="ARBA00022864"/>
    </source>
</evidence>
<protein>
    <submittedName>
        <fullName evidence="8">Uncharacterized protein</fullName>
    </submittedName>
</protein>
<evidence type="ECO:0000256" key="3">
    <source>
        <dbReference type="ARBA" id="ARBA00022712"/>
    </source>
</evidence>
<keyword evidence="9" id="KW-1185">Reference proteome</keyword>
<keyword evidence="3" id="KW-0203">Cytokinin biosynthesis</keyword>
<dbReference type="GO" id="GO:0009736">
    <property type="term" value="P:cytokinin-activated signaling pathway"/>
    <property type="evidence" value="ECO:0007669"/>
    <property type="project" value="UniProtKB-KW"/>
</dbReference>
<evidence type="ECO:0000256" key="6">
    <source>
        <dbReference type="ARBA" id="ARBA00024199"/>
    </source>
</evidence>
<evidence type="ECO:0000256" key="2">
    <source>
        <dbReference type="ARBA" id="ARBA00022490"/>
    </source>
</evidence>
<proteinExistence type="inferred from homology"/>
<dbReference type="GO" id="GO:0009691">
    <property type="term" value="P:cytokinin biosynthetic process"/>
    <property type="evidence" value="ECO:0007669"/>
    <property type="project" value="UniProtKB-KW"/>
</dbReference>
<comment type="similarity">
    <text evidence="6">Belongs to the SOFL plant protein family.</text>
</comment>
<evidence type="ECO:0000313" key="8">
    <source>
        <dbReference type="EMBL" id="KAK7824345.1"/>
    </source>
</evidence>
<evidence type="ECO:0000256" key="1">
    <source>
        <dbReference type="ARBA" id="ARBA00004496"/>
    </source>
</evidence>
<name>A0AAW0JC54_QUESU</name>
<keyword evidence="2" id="KW-0963">Cytoplasm</keyword>
<sequence>MESLKHLLHDEGCSSSESGWTMYISSPMEEDFVEFCNYHDDEDDNKSHFRKQHQHSDKKNEDDDSDDSLASDASSGPSHYQHTHSNGQGCSSSESGWTMYISSPMEEDFVEFCNYHDDEDDNKSHFRKQHQHSDKKNEDDDSDDSLASDASSGPSHYQHTHSNGQGSHTTSRSKQDKSYNANKFFLRKNADKEKKKSVKNNTKKN</sequence>
<gene>
    <name evidence="8" type="ORF">CFP56_034533</name>
</gene>